<protein>
    <recommendedName>
        <fullName evidence="9">Cytochrome P450</fullName>
    </recommendedName>
</protein>
<dbReference type="Pfam" id="PF00067">
    <property type="entry name" value="p450"/>
    <property type="match status" value="1"/>
</dbReference>
<dbReference type="Proteomes" id="UP000614610">
    <property type="component" value="Unassembled WGS sequence"/>
</dbReference>
<dbReference type="SUPFAM" id="SSF48264">
    <property type="entry name" value="Cytochrome P450"/>
    <property type="match status" value="1"/>
</dbReference>
<dbReference type="Gene3D" id="1.10.630.10">
    <property type="entry name" value="Cytochrome P450"/>
    <property type="match status" value="1"/>
</dbReference>
<dbReference type="GO" id="GO:0016705">
    <property type="term" value="F:oxidoreductase activity, acting on paired donors, with incorporation or reduction of molecular oxygen"/>
    <property type="evidence" value="ECO:0007669"/>
    <property type="project" value="InterPro"/>
</dbReference>
<reference evidence="7 8" key="1">
    <citation type="submission" date="2019-06" db="EMBL/GenBank/DDBJ databases">
        <authorList>
            <person name="Palmer J.M."/>
        </authorList>
    </citation>
    <scope>NUCLEOTIDE SEQUENCE [LARGE SCALE GENOMIC DNA]</scope>
    <source>
        <strain evidence="7 8">TWF191</strain>
        <strain evidence="6">TWF679</strain>
    </source>
</reference>
<dbReference type="EMBL" id="WIWT01000004">
    <property type="protein sequence ID" value="KAF3221815.1"/>
    <property type="molecule type" value="Genomic_DNA"/>
</dbReference>
<evidence type="ECO:0000256" key="1">
    <source>
        <dbReference type="ARBA" id="ARBA00001971"/>
    </source>
</evidence>
<evidence type="ECO:0000313" key="8">
    <source>
        <dbReference type="Proteomes" id="UP000483672"/>
    </source>
</evidence>
<feature type="binding site" description="axial binding residue" evidence="4">
    <location>
        <position position="462"/>
    </location>
    <ligand>
        <name>heme</name>
        <dbReference type="ChEBI" id="CHEBI:30413"/>
    </ligand>
    <ligandPart>
        <name>Fe</name>
        <dbReference type="ChEBI" id="CHEBI:18248"/>
    </ligandPart>
</feature>
<dbReference type="Proteomes" id="UP000483672">
    <property type="component" value="Unassembled WGS sequence"/>
</dbReference>
<keyword evidence="4 5" id="KW-0349">Heme</keyword>
<evidence type="ECO:0000256" key="5">
    <source>
        <dbReference type="RuleBase" id="RU000461"/>
    </source>
</evidence>
<proteinExistence type="inferred from homology"/>
<organism evidence="7 8">
    <name type="scientific">Orbilia oligospora</name>
    <name type="common">Nematode-trapping fungus</name>
    <name type="synonym">Arthrobotrys oligospora</name>
    <dbReference type="NCBI Taxonomy" id="2813651"/>
    <lineage>
        <taxon>Eukaryota</taxon>
        <taxon>Fungi</taxon>
        <taxon>Dikarya</taxon>
        <taxon>Ascomycota</taxon>
        <taxon>Pezizomycotina</taxon>
        <taxon>Orbiliomycetes</taxon>
        <taxon>Orbiliales</taxon>
        <taxon>Orbiliaceae</taxon>
        <taxon>Orbilia</taxon>
    </lineage>
</organism>
<comment type="similarity">
    <text evidence="5">Belongs to the cytochrome P450 family.</text>
</comment>
<dbReference type="EMBL" id="WIPF01000010">
    <property type="protein sequence ID" value="KAF3230044.1"/>
    <property type="molecule type" value="Genomic_DNA"/>
</dbReference>
<dbReference type="OrthoDB" id="3945418at2759"/>
<evidence type="ECO:0008006" key="9">
    <source>
        <dbReference type="Google" id="ProtNLM"/>
    </source>
</evidence>
<dbReference type="InterPro" id="IPR050121">
    <property type="entry name" value="Cytochrome_P450_monoxygenase"/>
</dbReference>
<sequence>MTVPELKPFEIILGLPASCILFVVCRWAYRLSPFHPLAKIPTPSRWACMTEWFQYYWNGVQDGKLIFETEKWHRQLGPIIRIGPNEVHINDPTFYNTVFTANYTFPVHAPAYNWLGLLDTFIASSKSLHRARRGLITTLFSKSSIYKIEEKIRKHTANLVNAINPKFEIIDKDSEILKIERGVEPGDGINMLKLSRRLTADIISQYLFGESFNLLTSDKNIYFLQQIIDTMLSFQQFQFCWPLIYGFSFVPASFLDRVMPKSLRGFANLAPAIEKHVDALTLNRSKGKKVNEILLEALVEGSTKIQLSRHGIVDDSLAIIAGGIETTGATIAEAFYRASIHPNIQARLHEELVQAFPRKKDEITLAKAEKIKYLIAFLKETLRIAPPVPGRLVRVTPAAGTTYQDTFLPSNTLISMSIYLTHMNEDVYQNPHEFDPQRWVNSDPTSPQEKYFVPFSKGSRACPAIHLAWAEMIIAIAATFRNYKLRLHPNNKRTSKWTDQIARTVVGDLLLISEEYND</sequence>
<evidence type="ECO:0000256" key="3">
    <source>
        <dbReference type="ARBA" id="ARBA00023004"/>
    </source>
</evidence>
<dbReference type="PROSITE" id="PS00086">
    <property type="entry name" value="CYTOCHROME_P450"/>
    <property type="match status" value="1"/>
</dbReference>
<keyword evidence="5" id="KW-0503">Monooxygenase</keyword>
<dbReference type="GO" id="GO:0004497">
    <property type="term" value="F:monooxygenase activity"/>
    <property type="evidence" value="ECO:0007669"/>
    <property type="project" value="UniProtKB-KW"/>
</dbReference>
<comment type="caution">
    <text evidence="7">The sequence shown here is derived from an EMBL/GenBank/DDBJ whole genome shotgun (WGS) entry which is preliminary data.</text>
</comment>
<dbReference type="PANTHER" id="PTHR24305">
    <property type="entry name" value="CYTOCHROME P450"/>
    <property type="match status" value="1"/>
</dbReference>
<dbReference type="InterPro" id="IPR017972">
    <property type="entry name" value="Cyt_P450_CS"/>
</dbReference>
<dbReference type="GO" id="GO:0005506">
    <property type="term" value="F:iron ion binding"/>
    <property type="evidence" value="ECO:0007669"/>
    <property type="project" value="InterPro"/>
</dbReference>
<accession>A0A6G1MKU0</accession>
<dbReference type="PANTHER" id="PTHR24305:SF152">
    <property type="entry name" value="P450, PUTATIVE (EUROFUNG)-RELATED"/>
    <property type="match status" value="1"/>
</dbReference>
<dbReference type="InterPro" id="IPR001128">
    <property type="entry name" value="Cyt_P450"/>
</dbReference>
<gene>
    <name evidence="7" type="ORF">TWF191_000284</name>
    <name evidence="6" type="ORF">TWF679_007029</name>
</gene>
<dbReference type="GO" id="GO:0020037">
    <property type="term" value="F:heme binding"/>
    <property type="evidence" value="ECO:0007669"/>
    <property type="project" value="InterPro"/>
</dbReference>
<comment type="cofactor">
    <cofactor evidence="1 4">
        <name>heme</name>
        <dbReference type="ChEBI" id="CHEBI:30413"/>
    </cofactor>
</comment>
<dbReference type="CDD" id="cd11062">
    <property type="entry name" value="CYP58-like"/>
    <property type="match status" value="1"/>
</dbReference>
<evidence type="ECO:0000313" key="6">
    <source>
        <dbReference type="EMBL" id="KAF3221815.1"/>
    </source>
</evidence>
<keyword evidence="3 4" id="KW-0408">Iron</keyword>
<dbReference type="InterPro" id="IPR036396">
    <property type="entry name" value="Cyt_P450_sf"/>
</dbReference>
<keyword evidence="2 4" id="KW-0479">Metal-binding</keyword>
<dbReference type="InterPro" id="IPR002401">
    <property type="entry name" value="Cyt_P450_E_grp-I"/>
</dbReference>
<evidence type="ECO:0000313" key="7">
    <source>
        <dbReference type="EMBL" id="KAF3230044.1"/>
    </source>
</evidence>
<evidence type="ECO:0000256" key="2">
    <source>
        <dbReference type="ARBA" id="ARBA00022723"/>
    </source>
</evidence>
<dbReference type="PRINTS" id="PR00385">
    <property type="entry name" value="P450"/>
</dbReference>
<dbReference type="PRINTS" id="PR00463">
    <property type="entry name" value="EP450I"/>
</dbReference>
<dbReference type="AlphaFoldDB" id="A0A6G1MKU0"/>
<name>A0A6G1MKU0_ORBOL</name>
<evidence type="ECO:0000256" key="4">
    <source>
        <dbReference type="PIRSR" id="PIRSR602401-1"/>
    </source>
</evidence>
<keyword evidence="5" id="KW-0560">Oxidoreductase</keyword>